<dbReference type="EMBL" id="UINC01074665">
    <property type="protein sequence ID" value="SVC12081.1"/>
    <property type="molecule type" value="Genomic_DNA"/>
</dbReference>
<protein>
    <recommendedName>
        <fullName evidence="1">VOC domain-containing protein</fullName>
    </recommendedName>
</protein>
<dbReference type="Pfam" id="PF00903">
    <property type="entry name" value="Glyoxalase"/>
    <property type="match status" value="1"/>
</dbReference>
<dbReference type="InterPro" id="IPR029068">
    <property type="entry name" value="Glyas_Bleomycin-R_OHBP_Dase"/>
</dbReference>
<accession>A0A382JN78</accession>
<dbReference type="InterPro" id="IPR004360">
    <property type="entry name" value="Glyas_Fos-R_dOase_dom"/>
</dbReference>
<organism evidence="2">
    <name type="scientific">marine metagenome</name>
    <dbReference type="NCBI Taxonomy" id="408172"/>
    <lineage>
        <taxon>unclassified sequences</taxon>
        <taxon>metagenomes</taxon>
        <taxon>ecological metagenomes</taxon>
    </lineage>
</organism>
<name>A0A382JN78_9ZZZZ</name>
<sequence length="106" mass="11749">MAFDFDKKGSLFGYYLKFGRNTFLEVFGGDAGAANGNIKHVCLEVGDIDRLAEVLKANDIEVTDKQLGGDNAWQVWAEDPNGVRIEFHQYTDDSMQLVGGTCPVTW</sequence>
<gene>
    <name evidence="2" type="ORF">METZ01_LOCUS264935</name>
</gene>
<evidence type="ECO:0000313" key="2">
    <source>
        <dbReference type="EMBL" id="SVC12081.1"/>
    </source>
</evidence>
<proteinExistence type="predicted"/>
<dbReference type="AlphaFoldDB" id="A0A382JN78"/>
<dbReference type="Gene3D" id="3.10.180.10">
    <property type="entry name" value="2,3-Dihydroxybiphenyl 1,2-Dioxygenase, domain 1"/>
    <property type="match status" value="1"/>
</dbReference>
<dbReference type="PROSITE" id="PS51819">
    <property type="entry name" value="VOC"/>
    <property type="match status" value="1"/>
</dbReference>
<evidence type="ECO:0000259" key="1">
    <source>
        <dbReference type="PROSITE" id="PS51819"/>
    </source>
</evidence>
<feature type="domain" description="VOC" evidence="1">
    <location>
        <begin position="1"/>
        <end position="90"/>
    </location>
</feature>
<dbReference type="SUPFAM" id="SSF54593">
    <property type="entry name" value="Glyoxalase/Bleomycin resistance protein/Dihydroxybiphenyl dioxygenase"/>
    <property type="match status" value="1"/>
</dbReference>
<dbReference type="InterPro" id="IPR037523">
    <property type="entry name" value="VOC_core"/>
</dbReference>
<reference evidence="2" key="1">
    <citation type="submission" date="2018-05" db="EMBL/GenBank/DDBJ databases">
        <authorList>
            <person name="Lanie J.A."/>
            <person name="Ng W.-L."/>
            <person name="Kazmierczak K.M."/>
            <person name="Andrzejewski T.M."/>
            <person name="Davidsen T.M."/>
            <person name="Wayne K.J."/>
            <person name="Tettelin H."/>
            <person name="Glass J.I."/>
            <person name="Rusch D."/>
            <person name="Podicherti R."/>
            <person name="Tsui H.-C.T."/>
            <person name="Winkler M.E."/>
        </authorList>
    </citation>
    <scope>NUCLEOTIDE SEQUENCE</scope>
</reference>